<accession>A0A380DUA2</accession>
<organism evidence="1 2">
    <name type="scientific">Staphylococcus aureus</name>
    <dbReference type="NCBI Taxonomy" id="1280"/>
    <lineage>
        <taxon>Bacteria</taxon>
        <taxon>Bacillati</taxon>
        <taxon>Bacillota</taxon>
        <taxon>Bacilli</taxon>
        <taxon>Bacillales</taxon>
        <taxon>Staphylococcaceae</taxon>
        <taxon>Staphylococcus</taxon>
    </lineage>
</organism>
<dbReference type="EMBL" id="UHAP01000001">
    <property type="protein sequence ID" value="SUK51746.1"/>
    <property type="molecule type" value="Genomic_DNA"/>
</dbReference>
<sequence length="68" mass="7946">MNPKPQSDEWFELLEQTSPIDMLASWSESEPTISQKTMVEELIEREKMSLASLIFVAICHVKRRYETS</sequence>
<dbReference type="AlphaFoldDB" id="A0A380DUA2"/>
<dbReference type="Proteomes" id="UP000255091">
    <property type="component" value="Unassembled WGS sequence"/>
</dbReference>
<keyword evidence="1" id="KW-0547">Nucleotide-binding</keyword>
<keyword evidence="1" id="KW-0378">Hydrolase</keyword>
<keyword evidence="1" id="KW-0067">ATP-binding</keyword>
<name>A0A380DUA2_STAAU</name>
<evidence type="ECO:0000313" key="1">
    <source>
        <dbReference type="EMBL" id="SUK51746.1"/>
    </source>
</evidence>
<reference evidence="1 2" key="1">
    <citation type="submission" date="2018-06" db="EMBL/GenBank/DDBJ databases">
        <authorList>
            <consortium name="Pathogen Informatics"/>
            <person name="Doyle S."/>
        </authorList>
    </citation>
    <scope>NUCLEOTIDE SEQUENCE [LARGE SCALE GENOMIC DNA]</scope>
    <source>
        <strain evidence="1 2">NCTC6133</strain>
    </source>
</reference>
<gene>
    <name evidence="1" type="primary">dnaB_2</name>
    <name evidence="1" type="ORF">NCTC6133_02228</name>
</gene>
<evidence type="ECO:0000313" key="2">
    <source>
        <dbReference type="Proteomes" id="UP000255091"/>
    </source>
</evidence>
<proteinExistence type="predicted"/>
<protein>
    <submittedName>
        <fullName evidence="1">Helicase loader DnaB</fullName>
    </submittedName>
</protein>
<keyword evidence="1" id="KW-0347">Helicase</keyword>
<dbReference type="GO" id="GO:0004386">
    <property type="term" value="F:helicase activity"/>
    <property type="evidence" value="ECO:0007669"/>
    <property type="project" value="UniProtKB-KW"/>
</dbReference>